<name>A0AAD5K1I2_9FUNG</name>
<gene>
    <name evidence="1" type="ORF">BDA99DRAFT_508950</name>
</gene>
<comment type="caution">
    <text evidence="1">The sequence shown here is derived from an EMBL/GenBank/DDBJ whole genome shotgun (WGS) entry which is preliminary data.</text>
</comment>
<evidence type="ECO:0000313" key="1">
    <source>
        <dbReference type="EMBL" id="KAI9264303.1"/>
    </source>
</evidence>
<organism evidence="1 2">
    <name type="scientific">Phascolomyces articulosus</name>
    <dbReference type="NCBI Taxonomy" id="60185"/>
    <lineage>
        <taxon>Eukaryota</taxon>
        <taxon>Fungi</taxon>
        <taxon>Fungi incertae sedis</taxon>
        <taxon>Mucoromycota</taxon>
        <taxon>Mucoromycotina</taxon>
        <taxon>Mucoromycetes</taxon>
        <taxon>Mucorales</taxon>
        <taxon>Lichtheimiaceae</taxon>
        <taxon>Phascolomyces</taxon>
    </lineage>
</organism>
<sequence length="171" mass="20012">MASILIRFFSGCPDLEAITLADNIDPSPHKYHHRYYQINTSMLKTIAEKCRRLRYLHVYDVPNDYWDKIHYTGADFLCFANTDNNSHHNNNDQHGNMLLQLERLTVPQMDSKTALTLVTKIDSLKYLSIGHWYHLHSPTEKKTVLMYEWMEPVKKVLEDRGGSLRVEPSHP</sequence>
<protein>
    <submittedName>
        <fullName evidence="1">Uncharacterized protein</fullName>
    </submittedName>
</protein>
<keyword evidence="2" id="KW-1185">Reference proteome</keyword>
<evidence type="ECO:0000313" key="2">
    <source>
        <dbReference type="Proteomes" id="UP001209540"/>
    </source>
</evidence>
<dbReference type="AlphaFoldDB" id="A0AAD5K1I2"/>
<accession>A0AAD5K1I2</accession>
<reference evidence="1" key="1">
    <citation type="journal article" date="2022" name="IScience">
        <title>Evolution of zygomycete secretomes and the origins of terrestrial fungal ecologies.</title>
        <authorList>
            <person name="Chang Y."/>
            <person name="Wang Y."/>
            <person name="Mondo S."/>
            <person name="Ahrendt S."/>
            <person name="Andreopoulos W."/>
            <person name="Barry K."/>
            <person name="Beard J."/>
            <person name="Benny G.L."/>
            <person name="Blankenship S."/>
            <person name="Bonito G."/>
            <person name="Cuomo C."/>
            <person name="Desiro A."/>
            <person name="Gervers K.A."/>
            <person name="Hundley H."/>
            <person name="Kuo A."/>
            <person name="LaButti K."/>
            <person name="Lang B.F."/>
            <person name="Lipzen A."/>
            <person name="O'Donnell K."/>
            <person name="Pangilinan J."/>
            <person name="Reynolds N."/>
            <person name="Sandor L."/>
            <person name="Smith M.E."/>
            <person name="Tsang A."/>
            <person name="Grigoriev I.V."/>
            <person name="Stajich J.E."/>
            <person name="Spatafora J.W."/>
        </authorList>
    </citation>
    <scope>NUCLEOTIDE SEQUENCE</scope>
    <source>
        <strain evidence="1">RSA 2281</strain>
    </source>
</reference>
<dbReference type="Proteomes" id="UP001209540">
    <property type="component" value="Unassembled WGS sequence"/>
</dbReference>
<dbReference type="EMBL" id="JAIXMP010000012">
    <property type="protein sequence ID" value="KAI9264303.1"/>
    <property type="molecule type" value="Genomic_DNA"/>
</dbReference>
<proteinExistence type="predicted"/>
<reference evidence="1" key="2">
    <citation type="submission" date="2023-02" db="EMBL/GenBank/DDBJ databases">
        <authorList>
            <consortium name="DOE Joint Genome Institute"/>
            <person name="Mondo S.J."/>
            <person name="Chang Y."/>
            <person name="Wang Y."/>
            <person name="Ahrendt S."/>
            <person name="Andreopoulos W."/>
            <person name="Barry K."/>
            <person name="Beard J."/>
            <person name="Benny G.L."/>
            <person name="Blankenship S."/>
            <person name="Bonito G."/>
            <person name="Cuomo C."/>
            <person name="Desiro A."/>
            <person name="Gervers K.A."/>
            <person name="Hundley H."/>
            <person name="Kuo A."/>
            <person name="LaButti K."/>
            <person name="Lang B.F."/>
            <person name="Lipzen A."/>
            <person name="O'Donnell K."/>
            <person name="Pangilinan J."/>
            <person name="Reynolds N."/>
            <person name="Sandor L."/>
            <person name="Smith M.W."/>
            <person name="Tsang A."/>
            <person name="Grigoriev I.V."/>
            <person name="Stajich J.E."/>
            <person name="Spatafora J.W."/>
        </authorList>
    </citation>
    <scope>NUCLEOTIDE SEQUENCE</scope>
    <source>
        <strain evidence="1">RSA 2281</strain>
    </source>
</reference>